<dbReference type="AlphaFoldDB" id="A0A2S8SXC3"/>
<evidence type="ECO:0000256" key="1">
    <source>
        <dbReference type="SAM" id="Phobius"/>
    </source>
</evidence>
<feature type="transmembrane region" description="Helical" evidence="1">
    <location>
        <begin position="29"/>
        <end position="53"/>
    </location>
</feature>
<sequence>MTTNTFFSKVPKRGGAPGFQRAAARRRGVALVEFAMISTLFFTMLLGLIQFGIYQSTANTLWNLSREGARFASVGTPTDQEIEDYVRRIAPPNIKSSNLGKPTISPATRVSGQPVTVGLAYDMKDKLIFLGVGDLLKKTYSTASTMRVE</sequence>
<keyword evidence="4" id="KW-1185">Reference proteome</keyword>
<keyword evidence="1" id="KW-1133">Transmembrane helix</keyword>
<dbReference type="Pfam" id="PF07811">
    <property type="entry name" value="TadE"/>
    <property type="match status" value="1"/>
</dbReference>
<organism evidence="3 4">
    <name type="scientific">Abditibacterium utsteinense</name>
    <dbReference type="NCBI Taxonomy" id="1960156"/>
    <lineage>
        <taxon>Bacteria</taxon>
        <taxon>Pseudomonadati</taxon>
        <taxon>Abditibacteriota</taxon>
        <taxon>Abditibacteriia</taxon>
        <taxon>Abditibacteriales</taxon>
        <taxon>Abditibacteriaceae</taxon>
        <taxon>Abditibacterium</taxon>
    </lineage>
</organism>
<evidence type="ECO:0000313" key="4">
    <source>
        <dbReference type="Proteomes" id="UP000237684"/>
    </source>
</evidence>
<dbReference type="EMBL" id="NIGF01000001">
    <property type="protein sequence ID" value="PQV65450.1"/>
    <property type="molecule type" value="Genomic_DNA"/>
</dbReference>
<keyword evidence="1" id="KW-0472">Membrane</keyword>
<keyword evidence="1" id="KW-0812">Transmembrane</keyword>
<protein>
    <submittedName>
        <fullName evidence="3">TadE-like protein</fullName>
    </submittedName>
</protein>
<dbReference type="InParanoid" id="A0A2S8SXC3"/>
<accession>A0A2S8SXC3</accession>
<evidence type="ECO:0000259" key="2">
    <source>
        <dbReference type="Pfam" id="PF07811"/>
    </source>
</evidence>
<reference evidence="3 4" key="1">
    <citation type="journal article" date="2018" name="Syst. Appl. Microbiol.">
        <title>Abditibacterium utsteinense sp. nov., the first cultivated member of candidate phylum FBP, isolated from ice-free Antarctic soil samples.</title>
        <authorList>
            <person name="Tahon G."/>
            <person name="Tytgat B."/>
            <person name="Lebbe L."/>
            <person name="Carlier A."/>
            <person name="Willems A."/>
        </authorList>
    </citation>
    <scope>NUCLEOTIDE SEQUENCE [LARGE SCALE GENOMIC DNA]</scope>
    <source>
        <strain evidence="3 4">LMG 29911</strain>
    </source>
</reference>
<gene>
    <name evidence="3" type="ORF">B1R32_101192</name>
</gene>
<dbReference type="RefSeq" id="WP_105482185.1">
    <property type="nucleotide sequence ID" value="NZ_NIGF01000001.1"/>
</dbReference>
<feature type="domain" description="TadE-like" evidence="2">
    <location>
        <begin position="28"/>
        <end position="70"/>
    </location>
</feature>
<proteinExistence type="predicted"/>
<evidence type="ECO:0000313" key="3">
    <source>
        <dbReference type="EMBL" id="PQV65450.1"/>
    </source>
</evidence>
<dbReference type="OrthoDB" id="1683505at2"/>
<comment type="caution">
    <text evidence="3">The sequence shown here is derived from an EMBL/GenBank/DDBJ whole genome shotgun (WGS) entry which is preliminary data.</text>
</comment>
<dbReference type="Proteomes" id="UP000237684">
    <property type="component" value="Unassembled WGS sequence"/>
</dbReference>
<name>A0A2S8SXC3_9BACT</name>
<dbReference type="InterPro" id="IPR012495">
    <property type="entry name" value="TadE-like_dom"/>
</dbReference>